<name>A0A2A4FQK0_9SPHN</name>
<evidence type="ECO:0000313" key="5">
    <source>
        <dbReference type="Proteomes" id="UP000218934"/>
    </source>
</evidence>
<accession>A0A2A4FQK0</accession>
<dbReference type="EMBL" id="NWUF01000029">
    <property type="protein sequence ID" value="PCE40399.1"/>
    <property type="molecule type" value="Genomic_DNA"/>
</dbReference>
<organism evidence="4 5">
    <name type="scientific">Rhizorhabdus dicambivorans</name>
    <dbReference type="NCBI Taxonomy" id="1850238"/>
    <lineage>
        <taxon>Bacteria</taxon>
        <taxon>Pseudomonadati</taxon>
        <taxon>Pseudomonadota</taxon>
        <taxon>Alphaproteobacteria</taxon>
        <taxon>Sphingomonadales</taxon>
        <taxon>Sphingomonadaceae</taxon>
        <taxon>Rhizorhabdus</taxon>
    </lineage>
</organism>
<dbReference type="Proteomes" id="UP000218934">
    <property type="component" value="Unassembled WGS sequence"/>
</dbReference>
<dbReference type="Pfam" id="PF01494">
    <property type="entry name" value="FAD_binding_3"/>
    <property type="match status" value="1"/>
</dbReference>
<dbReference type="OrthoDB" id="5499180at2"/>
<dbReference type="InterPro" id="IPR036188">
    <property type="entry name" value="FAD/NAD-bd_sf"/>
</dbReference>
<evidence type="ECO:0000256" key="1">
    <source>
        <dbReference type="ARBA" id="ARBA00023002"/>
    </source>
</evidence>
<reference evidence="4 5" key="1">
    <citation type="submission" date="2017-09" db="EMBL/GenBank/DDBJ databases">
        <title>The Catabolism of 3,6-Dichlorosalicylic acid is Initiated by the Cytochrome P450 Monooxygenase DsmABC in Rhizorhabdus dicambivorans Ndbn-20.</title>
        <authorList>
            <person name="Na L."/>
        </authorList>
    </citation>
    <scope>NUCLEOTIDE SEQUENCE [LARGE SCALE GENOMIC DNA]</scope>
    <source>
        <strain evidence="4 5">Ndbn-20m</strain>
    </source>
</reference>
<dbReference type="PRINTS" id="PR00420">
    <property type="entry name" value="RNGMNOXGNASE"/>
</dbReference>
<evidence type="ECO:0000313" key="4">
    <source>
        <dbReference type="EMBL" id="PCE40399.1"/>
    </source>
</evidence>
<dbReference type="SUPFAM" id="SSF51905">
    <property type="entry name" value="FAD/NAD(P)-binding domain"/>
    <property type="match status" value="1"/>
</dbReference>
<dbReference type="GO" id="GO:0004497">
    <property type="term" value="F:monooxygenase activity"/>
    <property type="evidence" value="ECO:0007669"/>
    <property type="project" value="UniProtKB-KW"/>
</dbReference>
<dbReference type="PANTHER" id="PTHR13789">
    <property type="entry name" value="MONOOXYGENASE"/>
    <property type="match status" value="1"/>
</dbReference>
<dbReference type="Gene3D" id="3.50.50.60">
    <property type="entry name" value="FAD/NAD(P)-binding domain"/>
    <property type="match status" value="1"/>
</dbReference>
<proteinExistence type="predicted"/>
<keyword evidence="5" id="KW-1185">Reference proteome</keyword>
<dbReference type="KEGG" id="rdi:CMV14_19750"/>
<dbReference type="GO" id="GO:0071949">
    <property type="term" value="F:FAD binding"/>
    <property type="evidence" value="ECO:0007669"/>
    <property type="project" value="InterPro"/>
</dbReference>
<keyword evidence="2" id="KW-0503">Monooxygenase</keyword>
<evidence type="ECO:0000259" key="3">
    <source>
        <dbReference type="Pfam" id="PF01494"/>
    </source>
</evidence>
<gene>
    <name evidence="4" type="ORF">COO09_20695</name>
</gene>
<sequence length="385" mass="41922">MSRKSRILIVGAGIGGLTAGIALLRNGAEIEIIEKKADNIVYGVGLSQPGNALRSLKSIGLLDQCYAEGLGADFTEWLRGDGALIARTPSLRLADPDRPAYNNIGRPALQRILLAELRQLGAEPRLGATADVIQTAGDGVDVTFNDGREARYDLVLGVDGLRSQTRRMLFGDAFEPVYTGHAVWRVPMERPSGIDCNMIFFGTGKKAGLIPLSGSTMYFWVVVNAPANERLPRDQFLPLARRAFSGFGGIVEDVASTLTSPDRIVYSPIEEVRMPLPWSMGRTVLIGDAAHASGPHLGQGAAMAMEDAVLAGEMFHDAASLPEAIAAFQQRRYPRARFIQDQTRLMGERGQMQGRVRCYVRNHFILPRVLPRAADAVERMIAENP</sequence>
<dbReference type="PANTHER" id="PTHR13789:SF309">
    <property type="entry name" value="PUTATIVE (AFU_ORTHOLOGUE AFUA_6G14510)-RELATED"/>
    <property type="match status" value="1"/>
</dbReference>
<evidence type="ECO:0000256" key="2">
    <source>
        <dbReference type="ARBA" id="ARBA00023033"/>
    </source>
</evidence>
<dbReference type="RefSeq" id="WP_083215971.1">
    <property type="nucleotide sequence ID" value="NZ_CP023449.1"/>
</dbReference>
<comment type="caution">
    <text evidence="4">The sequence shown here is derived from an EMBL/GenBank/DDBJ whole genome shotgun (WGS) entry which is preliminary data.</text>
</comment>
<keyword evidence="1" id="KW-0560">Oxidoreductase</keyword>
<dbReference type="InterPro" id="IPR002938">
    <property type="entry name" value="FAD-bd"/>
</dbReference>
<feature type="domain" description="FAD-binding" evidence="3">
    <location>
        <begin position="6"/>
        <end position="318"/>
    </location>
</feature>
<protein>
    <submittedName>
        <fullName evidence="4">2-polyprenyl-6-methoxyphenol hydroxylase</fullName>
    </submittedName>
</protein>
<dbReference type="AlphaFoldDB" id="A0A2A4FQK0"/>
<dbReference type="InterPro" id="IPR050493">
    <property type="entry name" value="FAD-dep_Monooxygenase_BioMet"/>
</dbReference>